<name>A0A1J8PG70_9AGAM</name>
<keyword evidence="2" id="KW-1185">Reference proteome</keyword>
<dbReference type="Proteomes" id="UP000183567">
    <property type="component" value="Unassembled WGS sequence"/>
</dbReference>
<proteinExistence type="predicted"/>
<reference evidence="1 2" key="1">
    <citation type="submission" date="2016-03" db="EMBL/GenBank/DDBJ databases">
        <title>Comparative genomics of the ectomycorrhizal sister species Rhizopogon vinicolor and Rhizopogon vesiculosus (Basidiomycota: Boletales) reveals a divergence of the mating type B locus.</title>
        <authorList>
            <person name="Mujic A.B."/>
            <person name="Kuo A."/>
            <person name="Tritt A."/>
            <person name="Lipzen A."/>
            <person name="Chen C."/>
            <person name="Johnson J."/>
            <person name="Sharma A."/>
            <person name="Barry K."/>
            <person name="Grigoriev I.V."/>
            <person name="Spatafora J.W."/>
        </authorList>
    </citation>
    <scope>NUCLEOTIDE SEQUENCE [LARGE SCALE GENOMIC DNA]</scope>
    <source>
        <strain evidence="1 2">AM-OR11-056</strain>
    </source>
</reference>
<dbReference type="EMBL" id="LVVM01006359">
    <property type="protein sequence ID" value="OJA08230.1"/>
    <property type="molecule type" value="Genomic_DNA"/>
</dbReference>
<comment type="caution">
    <text evidence="1">The sequence shown here is derived from an EMBL/GenBank/DDBJ whole genome shotgun (WGS) entry which is preliminary data.</text>
</comment>
<dbReference type="AlphaFoldDB" id="A0A1J8PG70"/>
<gene>
    <name evidence="1" type="ORF">AZE42_08912</name>
</gene>
<sequence>MSHWDLNLLVMSDQLKEFGRSCLRSLSRAPSMTPPNDIPIRSVWKGHG</sequence>
<organism evidence="1 2">
    <name type="scientific">Rhizopogon vesiculosus</name>
    <dbReference type="NCBI Taxonomy" id="180088"/>
    <lineage>
        <taxon>Eukaryota</taxon>
        <taxon>Fungi</taxon>
        <taxon>Dikarya</taxon>
        <taxon>Basidiomycota</taxon>
        <taxon>Agaricomycotina</taxon>
        <taxon>Agaricomycetes</taxon>
        <taxon>Agaricomycetidae</taxon>
        <taxon>Boletales</taxon>
        <taxon>Suillineae</taxon>
        <taxon>Rhizopogonaceae</taxon>
        <taxon>Rhizopogon</taxon>
    </lineage>
</organism>
<evidence type="ECO:0000313" key="1">
    <source>
        <dbReference type="EMBL" id="OJA08230.1"/>
    </source>
</evidence>
<accession>A0A1J8PG70</accession>
<evidence type="ECO:0000313" key="2">
    <source>
        <dbReference type="Proteomes" id="UP000183567"/>
    </source>
</evidence>
<protein>
    <submittedName>
        <fullName evidence="1">Uncharacterized protein</fullName>
    </submittedName>
</protein>